<comment type="caution">
    <text evidence="9">The sequence shown here is derived from an EMBL/GenBank/DDBJ whole genome shotgun (WGS) entry which is preliminary data.</text>
</comment>
<comment type="subcellular location">
    <subcellularLocation>
        <location evidence="1">Membrane</location>
        <topology evidence="1">Single-pass membrane protein</topology>
    </subcellularLocation>
</comment>
<evidence type="ECO:0000259" key="7">
    <source>
        <dbReference type="Pfam" id="PF25917"/>
    </source>
</evidence>
<dbReference type="GO" id="GO:0016020">
    <property type="term" value="C:membrane"/>
    <property type="evidence" value="ECO:0007669"/>
    <property type="project" value="UniProtKB-SubCell"/>
</dbReference>
<evidence type="ECO:0000259" key="8">
    <source>
        <dbReference type="Pfam" id="PF25954"/>
    </source>
</evidence>
<evidence type="ECO:0000313" key="10">
    <source>
        <dbReference type="Proteomes" id="UP001155483"/>
    </source>
</evidence>
<feature type="transmembrane region" description="Helical" evidence="6">
    <location>
        <begin position="19"/>
        <end position="36"/>
    </location>
</feature>
<organism evidence="9 10">
    <name type="scientific">Paraflavisolibacter caeni</name>
    <dbReference type="NCBI Taxonomy" id="2982496"/>
    <lineage>
        <taxon>Bacteria</taxon>
        <taxon>Pseudomonadati</taxon>
        <taxon>Bacteroidota</taxon>
        <taxon>Chitinophagia</taxon>
        <taxon>Chitinophagales</taxon>
        <taxon>Chitinophagaceae</taxon>
        <taxon>Paraflavisolibacter</taxon>
    </lineage>
</organism>
<sequence>MATTQIKSTEASPKKRSKVFLIVLILLLIVGGWFGISKYIHALHHEETDDAQVAANINPVIPKIPGYVTEVRVKDNQKVKKGDTLLLLDDRDLRIKLKQAEAALATAESNLSTAKATTNAAEANVATSEASVRAINAQIETAKVNLWRATQDFNRYANLIKDHSITQQQYEQALAAKETAEKQLQVLQEQKMQASRQTNAVSSQSSATSTQIGVVNATIKQRQVDVEDAKLNLSYTVVTAPADGVTSKVNVQAGQFLQAGQATFSIVQDNDIWVVANFKETQFDDLKPGQKVTISIDAFPGHDFDARVASFSPATGSSFALLPPDNASGNFVKVVQRLPVRIEFTNRQDPLVKQLKAGMNAYVDVHLD</sequence>
<dbReference type="InterPro" id="IPR050739">
    <property type="entry name" value="MFP"/>
</dbReference>
<dbReference type="Pfam" id="PF25917">
    <property type="entry name" value="BSH_RND"/>
    <property type="match status" value="1"/>
</dbReference>
<dbReference type="Gene3D" id="1.10.287.470">
    <property type="entry name" value="Helix hairpin bin"/>
    <property type="match status" value="2"/>
</dbReference>
<proteinExistence type="predicted"/>
<evidence type="ECO:0000256" key="1">
    <source>
        <dbReference type="ARBA" id="ARBA00004167"/>
    </source>
</evidence>
<reference evidence="9" key="2">
    <citation type="submission" date="2023-04" db="EMBL/GenBank/DDBJ databases">
        <title>Paracnuella aquatica gen. nov., sp. nov., a member of the family Chitinophagaceae isolated from a hot spring.</title>
        <authorList>
            <person name="Wang C."/>
        </authorList>
    </citation>
    <scope>NUCLEOTIDE SEQUENCE</scope>
    <source>
        <strain evidence="9">LB-8</strain>
    </source>
</reference>
<evidence type="ECO:0000256" key="2">
    <source>
        <dbReference type="ARBA" id="ARBA00022692"/>
    </source>
</evidence>
<evidence type="ECO:0000256" key="5">
    <source>
        <dbReference type="SAM" id="Coils"/>
    </source>
</evidence>
<dbReference type="PANTHER" id="PTHR30386:SF26">
    <property type="entry name" value="TRANSPORT PROTEIN COMB"/>
    <property type="match status" value="1"/>
</dbReference>
<dbReference type="SUPFAM" id="SSF111369">
    <property type="entry name" value="HlyD-like secretion proteins"/>
    <property type="match status" value="2"/>
</dbReference>
<dbReference type="EMBL" id="JAOTIF010000048">
    <property type="protein sequence ID" value="MCU7552801.1"/>
    <property type="molecule type" value="Genomic_DNA"/>
</dbReference>
<dbReference type="Gene3D" id="2.40.30.170">
    <property type="match status" value="1"/>
</dbReference>
<dbReference type="GO" id="GO:0055085">
    <property type="term" value="P:transmembrane transport"/>
    <property type="evidence" value="ECO:0007669"/>
    <property type="project" value="InterPro"/>
</dbReference>
<dbReference type="Proteomes" id="UP001155483">
    <property type="component" value="Unassembled WGS sequence"/>
</dbReference>
<dbReference type="RefSeq" id="WP_279300237.1">
    <property type="nucleotide sequence ID" value="NZ_JAOTIF010000048.1"/>
</dbReference>
<dbReference type="PRINTS" id="PR01490">
    <property type="entry name" value="RTXTOXIND"/>
</dbReference>
<protein>
    <submittedName>
        <fullName evidence="9">HlyD family secretion protein</fullName>
    </submittedName>
</protein>
<name>A0A9X3BAH7_9BACT</name>
<dbReference type="InterPro" id="IPR058625">
    <property type="entry name" value="MdtA-like_BSH"/>
</dbReference>
<gene>
    <name evidence="9" type="ORF">OCK74_27025</name>
</gene>
<keyword evidence="2 6" id="KW-0812">Transmembrane</keyword>
<evidence type="ECO:0000256" key="6">
    <source>
        <dbReference type="SAM" id="Phobius"/>
    </source>
</evidence>
<evidence type="ECO:0000256" key="3">
    <source>
        <dbReference type="ARBA" id="ARBA00022989"/>
    </source>
</evidence>
<dbReference type="InterPro" id="IPR058792">
    <property type="entry name" value="Beta-barrel_RND_2"/>
</dbReference>
<dbReference type="PANTHER" id="PTHR30386">
    <property type="entry name" value="MEMBRANE FUSION SUBUNIT OF EMRAB-TOLC MULTIDRUG EFFLUX PUMP"/>
    <property type="match status" value="1"/>
</dbReference>
<reference evidence="9" key="1">
    <citation type="submission" date="2022-09" db="EMBL/GenBank/DDBJ databases">
        <authorList>
            <person name="Yuan C."/>
            <person name="Ke Z."/>
        </authorList>
    </citation>
    <scope>NUCLEOTIDE SEQUENCE</scope>
    <source>
        <strain evidence="9">LB-8</strain>
    </source>
</reference>
<dbReference type="Gene3D" id="2.40.50.100">
    <property type="match status" value="1"/>
</dbReference>
<dbReference type="AlphaFoldDB" id="A0A9X3BAH7"/>
<evidence type="ECO:0000313" key="9">
    <source>
        <dbReference type="EMBL" id="MCU7552801.1"/>
    </source>
</evidence>
<feature type="domain" description="Multidrug resistance protein MdtA-like barrel-sandwich hybrid" evidence="7">
    <location>
        <begin position="60"/>
        <end position="267"/>
    </location>
</feature>
<feature type="coiled-coil region" evidence="5">
    <location>
        <begin position="170"/>
        <end position="197"/>
    </location>
</feature>
<feature type="domain" description="CusB-like beta-barrel" evidence="8">
    <location>
        <begin position="272"/>
        <end position="314"/>
    </location>
</feature>
<keyword evidence="3 6" id="KW-1133">Transmembrane helix</keyword>
<keyword evidence="10" id="KW-1185">Reference proteome</keyword>
<keyword evidence="5" id="KW-0175">Coiled coil</keyword>
<feature type="coiled-coil region" evidence="5">
    <location>
        <begin position="90"/>
        <end position="124"/>
    </location>
</feature>
<accession>A0A9X3BAH7</accession>
<evidence type="ECO:0000256" key="4">
    <source>
        <dbReference type="ARBA" id="ARBA00023136"/>
    </source>
</evidence>
<dbReference type="Pfam" id="PF25954">
    <property type="entry name" value="Beta-barrel_RND_2"/>
    <property type="match status" value="1"/>
</dbReference>
<keyword evidence="4 6" id="KW-0472">Membrane</keyword>